<keyword evidence="5 9" id="KW-0812">Transmembrane</keyword>
<evidence type="ECO:0000256" key="8">
    <source>
        <dbReference type="ARBA" id="ARBA00023169"/>
    </source>
</evidence>
<dbReference type="AlphaFoldDB" id="A0A099GH68"/>
<dbReference type="GO" id="GO:0016780">
    <property type="term" value="F:phosphotransferase activity, for other substituted phosphate groups"/>
    <property type="evidence" value="ECO:0007669"/>
    <property type="project" value="TreeGrafter"/>
</dbReference>
<dbReference type="InterPro" id="IPR003362">
    <property type="entry name" value="Bact_transf"/>
</dbReference>
<evidence type="ECO:0000256" key="4">
    <source>
        <dbReference type="ARBA" id="ARBA00022679"/>
    </source>
</evidence>
<comment type="caution">
    <text evidence="11">The sequence shown here is derived from an EMBL/GenBank/DDBJ whole genome shotgun (WGS) entry which is preliminary data.</text>
</comment>
<protein>
    <submittedName>
        <fullName evidence="11">Sugar transferase</fullName>
    </submittedName>
</protein>
<evidence type="ECO:0000256" key="3">
    <source>
        <dbReference type="ARBA" id="ARBA00022475"/>
    </source>
</evidence>
<evidence type="ECO:0000256" key="6">
    <source>
        <dbReference type="ARBA" id="ARBA00022989"/>
    </source>
</evidence>
<keyword evidence="3" id="KW-1003">Cell membrane</keyword>
<feature type="transmembrane region" description="Helical" evidence="9">
    <location>
        <begin position="49"/>
        <end position="70"/>
    </location>
</feature>
<dbReference type="PANTHER" id="PTHR30576">
    <property type="entry name" value="COLANIC BIOSYNTHESIS UDP-GLUCOSE LIPID CARRIER TRANSFERASE"/>
    <property type="match status" value="1"/>
</dbReference>
<reference evidence="11 12" key="1">
    <citation type="submission" date="2014-09" db="EMBL/GenBank/DDBJ databases">
        <authorList>
            <person name="McGinnis J.M."/>
            <person name="Wolfgang W.J."/>
        </authorList>
    </citation>
    <scope>NUCLEOTIDE SEQUENCE [LARGE SCALE GENOMIC DNA]</scope>
    <source>
        <strain evidence="11 12">5503</strain>
    </source>
</reference>
<evidence type="ECO:0000256" key="1">
    <source>
        <dbReference type="ARBA" id="ARBA00004236"/>
    </source>
</evidence>
<dbReference type="Pfam" id="PF02397">
    <property type="entry name" value="Bac_transf"/>
    <property type="match status" value="1"/>
</dbReference>
<feature type="domain" description="Bacterial sugar transferase" evidence="10">
    <location>
        <begin position="42"/>
        <end position="230"/>
    </location>
</feature>
<dbReference type="Proteomes" id="UP000029858">
    <property type="component" value="Unassembled WGS sequence"/>
</dbReference>
<name>A0A099GH68_9RHOB</name>
<dbReference type="EMBL" id="JRKQ01000045">
    <property type="protein sequence ID" value="KGJ22159.1"/>
    <property type="molecule type" value="Genomic_DNA"/>
</dbReference>
<keyword evidence="4 11" id="KW-0808">Transferase</keyword>
<reference evidence="11 12" key="2">
    <citation type="submission" date="2014-10" db="EMBL/GenBank/DDBJ databases">
        <title>Paracoccus sanguinis sp. nov., isolated from clinical specimens of New York State patients.</title>
        <authorList>
            <person name="Mingle L.A."/>
            <person name="Cole J.A."/>
            <person name="Lapierre P."/>
            <person name="Musser K.A."/>
        </authorList>
    </citation>
    <scope>NUCLEOTIDE SEQUENCE [LARGE SCALE GENOMIC DNA]</scope>
    <source>
        <strain evidence="11 12">5503</strain>
    </source>
</reference>
<organism evidence="11 12">
    <name type="scientific">Paracoccus sanguinis</name>
    <dbReference type="NCBI Taxonomy" id="1545044"/>
    <lineage>
        <taxon>Bacteria</taxon>
        <taxon>Pseudomonadati</taxon>
        <taxon>Pseudomonadota</taxon>
        <taxon>Alphaproteobacteria</taxon>
        <taxon>Rhodobacterales</taxon>
        <taxon>Paracoccaceae</taxon>
        <taxon>Paracoccus</taxon>
    </lineage>
</organism>
<keyword evidence="7 9" id="KW-0472">Membrane</keyword>
<evidence type="ECO:0000256" key="9">
    <source>
        <dbReference type="SAM" id="Phobius"/>
    </source>
</evidence>
<evidence type="ECO:0000313" key="11">
    <source>
        <dbReference type="EMBL" id="KGJ22159.1"/>
    </source>
</evidence>
<comment type="subcellular location">
    <subcellularLocation>
        <location evidence="1">Cell membrane</location>
    </subcellularLocation>
</comment>
<keyword evidence="6 9" id="KW-1133">Transmembrane helix</keyword>
<evidence type="ECO:0000313" key="12">
    <source>
        <dbReference type="Proteomes" id="UP000029858"/>
    </source>
</evidence>
<evidence type="ECO:0000256" key="7">
    <source>
        <dbReference type="ARBA" id="ARBA00023136"/>
    </source>
</evidence>
<dbReference type="RefSeq" id="WP_036709692.1">
    <property type="nucleotide sequence ID" value="NZ_JRKQ01000045.1"/>
</dbReference>
<dbReference type="GO" id="GO:0000271">
    <property type="term" value="P:polysaccharide biosynthetic process"/>
    <property type="evidence" value="ECO:0007669"/>
    <property type="project" value="UniProtKB-KW"/>
</dbReference>
<evidence type="ECO:0000256" key="2">
    <source>
        <dbReference type="ARBA" id="ARBA00006464"/>
    </source>
</evidence>
<keyword evidence="8" id="KW-0270">Exopolysaccharide synthesis</keyword>
<evidence type="ECO:0000259" key="10">
    <source>
        <dbReference type="Pfam" id="PF02397"/>
    </source>
</evidence>
<dbReference type="PANTHER" id="PTHR30576:SF4">
    <property type="entry name" value="UNDECAPRENYL-PHOSPHATE GALACTOSE PHOSPHOTRANSFERASE"/>
    <property type="match status" value="1"/>
</dbReference>
<accession>A0A099GH68</accession>
<gene>
    <name evidence="11" type="ORF">IX56_09770</name>
</gene>
<sequence length="235" mass="26520">MKMRFTNFETDAQPVMAMLTGPRFSPPQPVTPVKGYYVGGAKRAFESTLILLAAPVVFPLILLLAVMVAMDGGNPFYVQKRVGRGGRVFRIWKLRSMVVDADRKLEAYLAADPAAREQWDRTQKLKRDPRITRFGRLLRKTSLDELPQLINVINGTMALVGPRPMMLNQQPMYHGIAYYRLRPGITGPWQISARNESEFVARVRYDDLYASTVSLRTDLGIIARTVSVVLRGTGY</sequence>
<evidence type="ECO:0000256" key="5">
    <source>
        <dbReference type="ARBA" id="ARBA00022692"/>
    </source>
</evidence>
<dbReference type="GO" id="GO:0005886">
    <property type="term" value="C:plasma membrane"/>
    <property type="evidence" value="ECO:0007669"/>
    <property type="project" value="UniProtKB-SubCell"/>
</dbReference>
<comment type="similarity">
    <text evidence="2">Belongs to the bacterial sugar transferase family.</text>
</comment>
<proteinExistence type="inferred from homology"/>